<evidence type="ECO:0000256" key="1">
    <source>
        <dbReference type="SAM" id="Phobius"/>
    </source>
</evidence>
<feature type="transmembrane region" description="Helical" evidence="1">
    <location>
        <begin position="153"/>
        <end position="174"/>
    </location>
</feature>
<keyword evidence="1" id="KW-0472">Membrane</keyword>
<feature type="transmembrane region" description="Helical" evidence="1">
    <location>
        <begin position="82"/>
        <end position="102"/>
    </location>
</feature>
<protein>
    <recommendedName>
        <fullName evidence="3">EpsG family protein</fullName>
    </recommendedName>
</protein>
<dbReference type="HOGENOM" id="CLU_780301_0_0_9"/>
<dbReference type="Pfam" id="PF14897">
    <property type="entry name" value="EpsG"/>
    <property type="match status" value="1"/>
</dbReference>
<dbReference type="EMBL" id="GG704700">
    <property type="protein sequence ID" value="EEX26261.1"/>
    <property type="molecule type" value="Genomic_DNA"/>
</dbReference>
<feature type="transmembrane region" description="Helical" evidence="1">
    <location>
        <begin position="310"/>
        <end position="333"/>
    </location>
</feature>
<feature type="transmembrane region" description="Helical" evidence="1">
    <location>
        <begin position="6"/>
        <end position="24"/>
    </location>
</feature>
<evidence type="ECO:0008006" key="3">
    <source>
        <dbReference type="Google" id="ProtNLM"/>
    </source>
</evidence>
<accession>D0DSK0</accession>
<dbReference type="InterPro" id="IPR049458">
    <property type="entry name" value="EpsG-like"/>
</dbReference>
<proteinExistence type="predicted"/>
<name>D0DSK0_LIMFE</name>
<reference evidence="2" key="1">
    <citation type="submission" date="2009-08" db="EMBL/GenBank/DDBJ databases">
        <title>The Genome Sequence of Lactobacillus fermentum 28-3-CHN.</title>
        <authorList>
            <consortium name="The Broad Institute Genome Sequencing Platform"/>
            <person name="Ward D."/>
            <person name="Feldgarden M."/>
            <person name="Earl A."/>
            <person name="Young S.K."/>
            <person name="Zeng Q."/>
            <person name="Koehrsen M."/>
            <person name="Alvarado L."/>
            <person name="Berlin A."/>
            <person name="Bochicchio J."/>
            <person name="Borenstein D."/>
            <person name="Chapman S.B."/>
            <person name="Chen Z."/>
            <person name="Engels R."/>
            <person name="Freedman E."/>
            <person name="Gellesch M."/>
            <person name="Goldberg J."/>
            <person name="Griggs A."/>
            <person name="Gujja S."/>
            <person name="Heilman E."/>
            <person name="Heiman D."/>
            <person name="Hepburn T."/>
            <person name="Howarth C."/>
            <person name="Jen D."/>
            <person name="Larson L."/>
            <person name="Lewis B."/>
            <person name="Mehta T."/>
            <person name="Park D."/>
            <person name="Pearson M."/>
            <person name="Roberts A."/>
            <person name="Saif S."/>
            <person name="Shea T."/>
            <person name="Shenoy N."/>
            <person name="Sisk P."/>
            <person name="Stolte C."/>
            <person name="Sykes S."/>
            <person name="Thomson T."/>
            <person name="Walk T."/>
            <person name="White J."/>
            <person name="Yandava C."/>
            <person name="Liu Y."/>
            <person name="Xu Q."/>
            <person name="Haas B."/>
            <person name="Nusbaum C."/>
            <person name="Birren B."/>
        </authorList>
    </citation>
    <scope>NUCLEOTIDE SEQUENCE</scope>
    <source>
        <strain evidence="2">28-3-CHN</strain>
    </source>
</reference>
<feature type="transmembrane region" description="Helical" evidence="1">
    <location>
        <begin position="186"/>
        <end position="205"/>
    </location>
</feature>
<sequence length="355" mass="40780">MMDNSVIYIRIAITIAILLTGLVFPKSKIIFVIQATWLVVLSSFNTLSGDWSGNEGLYNLTTSAKNVYGMLAVFFHSQNASFVVFNGTLTFIATLLILYIILKYSANPNMVLSLWYIFPLVDNIVQKRAYYALGIQIVAIALLFDKNHRIRNFIIFEILMLIAYQIHTMSIYYMTLPIFLLLNRKWQKRCVIAIIIAGFIFRNGLQGLVGSIINNDEKTDLYFNTLAQTSTIAHTLFWSVWQIAQLAIIKYINKEKVTNERQEIIEDINWWGLTLIPFYSFNPVFTRVFRAVMLYNDVMIANDYRRKGFLIGKTGAMVVALQIGFLLVSFYAFDMASSTTDMIVFPIFANNWILK</sequence>
<organism evidence="2">
    <name type="scientific">Limosilactobacillus fermentum 28-3-CHN</name>
    <dbReference type="NCBI Taxonomy" id="575599"/>
    <lineage>
        <taxon>Bacteria</taxon>
        <taxon>Bacillati</taxon>
        <taxon>Bacillota</taxon>
        <taxon>Bacilli</taxon>
        <taxon>Lactobacillales</taxon>
        <taxon>Lactobacillaceae</taxon>
        <taxon>Limosilactobacillus</taxon>
    </lineage>
</organism>
<dbReference type="Proteomes" id="UP000004920">
    <property type="component" value="Unassembled WGS sequence"/>
</dbReference>
<gene>
    <name evidence="2" type="ORF">HMPREF0513_00639</name>
</gene>
<evidence type="ECO:0000313" key="2">
    <source>
        <dbReference type="EMBL" id="EEX26261.1"/>
    </source>
</evidence>
<dbReference type="AlphaFoldDB" id="D0DSK0"/>
<keyword evidence="1" id="KW-1133">Transmembrane helix</keyword>
<keyword evidence="1" id="KW-0812">Transmembrane</keyword>
<dbReference type="RefSeq" id="WP_003685777.1">
    <property type="nucleotide sequence ID" value="NZ_GG704700.1"/>
</dbReference>